<reference evidence="6 7" key="1">
    <citation type="submission" date="2013-06" db="EMBL/GenBank/DDBJ databases">
        <authorList>
            <person name="Weinstock G."/>
            <person name="Sodergren E."/>
            <person name="Clifton S."/>
            <person name="Fulton L."/>
            <person name="Fulton B."/>
            <person name="Courtney L."/>
            <person name="Fronick C."/>
            <person name="Harrison M."/>
            <person name="Strong C."/>
            <person name="Farmer C."/>
            <person name="Delahaunty K."/>
            <person name="Markovic C."/>
            <person name="Hall O."/>
            <person name="Minx P."/>
            <person name="Tomlinson C."/>
            <person name="Mitreva M."/>
            <person name="Nelson J."/>
            <person name="Hou S."/>
            <person name="Wollam A."/>
            <person name="Pepin K.H."/>
            <person name="Johnson M."/>
            <person name="Bhonagiri V."/>
            <person name="Nash W.E."/>
            <person name="Warren W."/>
            <person name="Chinwalla A."/>
            <person name="Mardis E.R."/>
            <person name="Wilson R.K."/>
        </authorList>
    </citation>
    <scope>NUCLEOTIDE SEQUENCE [LARGE SCALE GENOMIC DNA]</scope>
    <source>
        <strain evidence="6 7">ATCC 51271</strain>
    </source>
</reference>
<dbReference type="PANTHER" id="PTHR42711:SF5">
    <property type="entry name" value="ABC TRANSPORTER ATP-BINDING PROTEIN NATA"/>
    <property type="match status" value="1"/>
</dbReference>
<dbReference type="GO" id="GO:0016887">
    <property type="term" value="F:ATP hydrolysis activity"/>
    <property type="evidence" value="ECO:0007669"/>
    <property type="project" value="InterPro"/>
</dbReference>
<dbReference type="PROSITE" id="PS50893">
    <property type="entry name" value="ABC_TRANSPORTER_2"/>
    <property type="match status" value="1"/>
</dbReference>
<dbReference type="Gene3D" id="3.40.50.300">
    <property type="entry name" value="P-loop containing nucleotide triphosphate hydrolases"/>
    <property type="match status" value="1"/>
</dbReference>
<dbReference type="InterPro" id="IPR017871">
    <property type="entry name" value="ABC_transporter-like_CS"/>
</dbReference>
<keyword evidence="7" id="KW-1185">Reference proteome</keyword>
<evidence type="ECO:0000313" key="6">
    <source>
        <dbReference type="EMBL" id="ESL04274.1"/>
    </source>
</evidence>
<dbReference type="InterPro" id="IPR003439">
    <property type="entry name" value="ABC_transporter-like_ATP-bd"/>
</dbReference>
<evidence type="ECO:0000256" key="4">
    <source>
        <dbReference type="ARBA" id="ARBA00022840"/>
    </source>
</evidence>
<evidence type="ECO:0000256" key="3">
    <source>
        <dbReference type="ARBA" id="ARBA00022741"/>
    </source>
</evidence>
<evidence type="ECO:0000256" key="2">
    <source>
        <dbReference type="ARBA" id="ARBA00022448"/>
    </source>
</evidence>
<evidence type="ECO:0000256" key="1">
    <source>
        <dbReference type="ARBA" id="ARBA00005417"/>
    </source>
</evidence>
<evidence type="ECO:0000259" key="5">
    <source>
        <dbReference type="PROSITE" id="PS50893"/>
    </source>
</evidence>
<dbReference type="GO" id="GO:0005524">
    <property type="term" value="F:ATP binding"/>
    <property type="evidence" value="ECO:0007669"/>
    <property type="project" value="UniProtKB-KW"/>
</dbReference>
<comment type="caution">
    <text evidence="6">The sequence shown here is derived from an EMBL/GenBank/DDBJ whole genome shotgun (WGS) entry which is preliminary data.</text>
</comment>
<comment type="similarity">
    <text evidence="1">Belongs to the ABC transporter superfamily.</text>
</comment>
<protein>
    <submittedName>
        <fullName evidence="6">ABC transporter, ATP-binding protein</fullName>
    </submittedName>
</protein>
<dbReference type="SMART" id="SM00382">
    <property type="entry name" value="AAA"/>
    <property type="match status" value="1"/>
</dbReference>
<evidence type="ECO:0000313" key="7">
    <source>
        <dbReference type="Proteomes" id="UP000018227"/>
    </source>
</evidence>
<accession>V2XQ20</accession>
<proteinExistence type="inferred from homology"/>
<gene>
    <name evidence="6" type="ORF">GCWU0000282_000623</name>
</gene>
<dbReference type="PANTHER" id="PTHR42711">
    <property type="entry name" value="ABC TRANSPORTER ATP-BINDING PROTEIN"/>
    <property type="match status" value="1"/>
</dbReference>
<dbReference type="SUPFAM" id="SSF52540">
    <property type="entry name" value="P-loop containing nucleoside triphosphate hydrolases"/>
    <property type="match status" value="1"/>
</dbReference>
<dbReference type="InterPro" id="IPR003593">
    <property type="entry name" value="AAA+_ATPase"/>
</dbReference>
<dbReference type="EMBL" id="ACIL03000005">
    <property type="protein sequence ID" value="ESL04274.1"/>
    <property type="molecule type" value="Genomic_DNA"/>
</dbReference>
<dbReference type="HOGENOM" id="CLU_000604_1_2_9"/>
<dbReference type="InterPro" id="IPR050763">
    <property type="entry name" value="ABC_transporter_ATP-binding"/>
</dbReference>
<dbReference type="Pfam" id="PF00005">
    <property type="entry name" value="ABC_tran"/>
    <property type="match status" value="1"/>
</dbReference>
<dbReference type="STRING" id="592026.GCWU0000282_000623"/>
<keyword evidence="4 6" id="KW-0067">ATP-binding</keyword>
<dbReference type="InterPro" id="IPR027417">
    <property type="entry name" value="P-loop_NTPase"/>
</dbReference>
<feature type="domain" description="ABC transporter" evidence="5">
    <location>
        <begin position="5"/>
        <end position="223"/>
    </location>
</feature>
<sequence>MTIMLTLDRVTVKFKDKVALDLGRTIEIADNDRVGVIGSNGAGKTTLIKCVLGIVNYRGNIKRGIDIDKIAVHMQQNDYIDTVPIRIILEMLIGGPIKENKKVQEMIEFFEFEPCLKRRWKHLSGGQKQRLTLILVMCSESPLTLLDEVTSGLDFETRQKLMKKLVEWYKERNTTLLVTSHYYEELEHLVNKILYLDNGKVIDFGNKDELFTRYCGKAVILCEENNQTKEIAKNHKQIIAPDGMIALRCDEPQDEIAISEALSNINVNYRRSNNDIELMTINAKAVYYKGGKQ</sequence>
<dbReference type="Proteomes" id="UP000018227">
    <property type="component" value="Unassembled WGS sequence"/>
</dbReference>
<dbReference type="AlphaFoldDB" id="V2XQ20"/>
<dbReference type="PROSITE" id="PS00211">
    <property type="entry name" value="ABC_TRANSPORTER_1"/>
    <property type="match status" value="1"/>
</dbReference>
<keyword evidence="3" id="KW-0547">Nucleotide-binding</keyword>
<organism evidence="6 7">
    <name type="scientific">Catonella morbi ATCC 51271</name>
    <dbReference type="NCBI Taxonomy" id="592026"/>
    <lineage>
        <taxon>Bacteria</taxon>
        <taxon>Bacillati</taxon>
        <taxon>Bacillota</taxon>
        <taxon>Clostridia</taxon>
        <taxon>Lachnospirales</taxon>
        <taxon>Lachnospiraceae</taxon>
        <taxon>Catonella</taxon>
    </lineage>
</organism>
<dbReference type="eggNOG" id="COG3839">
    <property type="taxonomic scope" value="Bacteria"/>
</dbReference>
<name>V2XQ20_9FIRM</name>
<keyword evidence="2" id="KW-0813">Transport</keyword>